<evidence type="ECO:0000256" key="2">
    <source>
        <dbReference type="ARBA" id="ARBA00023125"/>
    </source>
</evidence>
<keyword evidence="2" id="KW-0238">DNA-binding</keyword>
<dbReference type="Pfam" id="PF13377">
    <property type="entry name" value="Peripla_BP_3"/>
    <property type="match status" value="1"/>
</dbReference>
<dbReference type="Pfam" id="PF00392">
    <property type="entry name" value="GntR"/>
    <property type="match status" value="1"/>
</dbReference>
<dbReference type="InterPro" id="IPR033532">
    <property type="entry name" value="AraR_ligand_bind_dom"/>
</dbReference>
<accession>A0ABW0KHK2</accession>
<keyword evidence="3" id="KW-0804">Transcription</keyword>
<dbReference type="SUPFAM" id="SSF53822">
    <property type="entry name" value="Periplasmic binding protein-like I"/>
    <property type="match status" value="1"/>
</dbReference>
<evidence type="ECO:0000313" key="5">
    <source>
        <dbReference type="EMBL" id="MFC5452955.1"/>
    </source>
</evidence>
<dbReference type="InterPro" id="IPR036390">
    <property type="entry name" value="WH_DNA-bd_sf"/>
</dbReference>
<dbReference type="CDD" id="cd07377">
    <property type="entry name" value="WHTH_GntR"/>
    <property type="match status" value="1"/>
</dbReference>
<dbReference type="PANTHER" id="PTHR30146">
    <property type="entry name" value="LACI-RELATED TRANSCRIPTIONAL REPRESSOR"/>
    <property type="match status" value="1"/>
</dbReference>
<evidence type="ECO:0000259" key="4">
    <source>
        <dbReference type="PROSITE" id="PS50949"/>
    </source>
</evidence>
<keyword evidence="6" id="KW-1185">Reference proteome</keyword>
<dbReference type="InterPro" id="IPR036388">
    <property type="entry name" value="WH-like_DNA-bd_sf"/>
</dbReference>
<feature type="domain" description="HTH gntR-type" evidence="4">
    <location>
        <begin position="6"/>
        <end position="74"/>
    </location>
</feature>
<proteinExistence type="predicted"/>
<evidence type="ECO:0000313" key="6">
    <source>
        <dbReference type="Proteomes" id="UP001596044"/>
    </source>
</evidence>
<dbReference type="Gene3D" id="3.40.50.2300">
    <property type="match status" value="2"/>
</dbReference>
<comment type="caution">
    <text evidence="5">The sequence shown here is derived from an EMBL/GenBank/DDBJ whole genome shotgun (WGS) entry which is preliminary data.</text>
</comment>
<dbReference type="SUPFAM" id="SSF46785">
    <property type="entry name" value="Winged helix' DNA-binding domain"/>
    <property type="match status" value="1"/>
</dbReference>
<reference evidence="6" key="1">
    <citation type="journal article" date="2019" name="Int. J. Syst. Evol. Microbiol.">
        <title>The Global Catalogue of Microorganisms (GCM) 10K type strain sequencing project: providing services to taxonomists for standard genome sequencing and annotation.</title>
        <authorList>
            <consortium name="The Broad Institute Genomics Platform"/>
            <consortium name="The Broad Institute Genome Sequencing Center for Infectious Disease"/>
            <person name="Wu L."/>
            <person name="Ma J."/>
        </authorList>
    </citation>
    <scope>NUCLEOTIDE SEQUENCE [LARGE SCALE GENOMIC DNA]</scope>
    <source>
        <strain evidence="6">KACC 11904</strain>
    </source>
</reference>
<dbReference type="InterPro" id="IPR000524">
    <property type="entry name" value="Tscrpt_reg_HTH_GntR"/>
</dbReference>
<dbReference type="EMBL" id="JBHSMJ010000065">
    <property type="protein sequence ID" value="MFC5452955.1"/>
    <property type="molecule type" value="Genomic_DNA"/>
</dbReference>
<dbReference type="PRINTS" id="PR00035">
    <property type="entry name" value="HTHGNTR"/>
</dbReference>
<dbReference type="SMART" id="SM00345">
    <property type="entry name" value="HTH_GNTR"/>
    <property type="match status" value="1"/>
</dbReference>
<dbReference type="InterPro" id="IPR046335">
    <property type="entry name" value="LacI/GalR-like_sensor"/>
</dbReference>
<evidence type="ECO:0000256" key="1">
    <source>
        <dbReference type="ARBA" id="ARBA00023015"/>
    </source>
</evidence>
<protein>
    <submittedName>
        <fullName evidence="5">GntR family transcriptional regulator</fullName>
    </submittedName>
</protein>
<dbReference type="InterPro" id="IPR028082">
    <property type="entry name" value="Peripla_BP_I"/>
</dbReference>
<dbReference type="PROSITE" id="PS50949">
    <property type="entry name" value="HTH_GNTR"/>
    <property type="match status" value="1"/>
</dbReference>
<keyword evidence="1" id="KW-0805">Transcription regulation</keyword>
<dbReference type="Proteomes" id="UP001596044">
    <property type="component" value="Unassembled WGS sequence"/>
</dbReference>
<dbReference type="Gene3D" id="1.10.10.10">
    <property type="entry name" value="Winged helix-like DNA-binding domain superfamily/Winged helix DNA-binding domain"/>
    <property type="match status" value="1"/>
</dbReference>
<organism evidence="5 6">
    <name type="scientific">Paenibacillus aestuarii</name>
    <dbReference type="NCBI Taxonomy" id="516965"/>
    <lineage>
        <taxon>Bacteria</taxon>
        <taxon>Bacillati</taxon>
        <taxon>Bacillota</taxon>
        <taxon>Bacilli</taxon>
        <taxon>Bacillales</taxon>
        <taxon>Paenibacillaceae</taxon>
        <taxon>Paenibacillus</taxon>
    </lineage>
</organism>
<gene>
    <name evidence="5" type="ORF">ACFPOG_32605</name>
</gene>
<name>A0ABW0KHK2_9BACL</name>
<dbReference type="CDD" id="cd01541">
    <property type="entry name" value="PBP1_AraR"/>
    <property type="match status" value="1"/>
</dbReference>
<dbReference type="RefSeq" id="WP_270879213.1">
    <property type="nucleotide sequence ID" value="NZ_JAQFVF010000023.1"/>
</dbReference>
<evidence type="ECO:0000256" key="3">
    <source>
        <dbReference type="ARBA" id="ARBA00023163"/>
    </source>
</evidence>
<dbReference type="PANTHER" id="PTHR30146:SF150">
    <property type="entry name" value="ARABINOSE METABOLISM TRANSCRIPTIONAL REPRESSOR"/>
    <property type="match status" value="1"/>
</dbReference>
<sequence length="367" mass="41355">MKEKQLPKYLQLKQEILEWLHAGKLKPDEQMPSENEIAEQFQLSRQTVRQTFGELEQEGWLYRVQGKGTFVSTPQMQKGRDIQTIGVVTTYISDYIFPHIVRGAEAALRNKGYRLLLSSTDNDKEKEKESLHMLMSQPLSGLIIEPTKSAEGNPNLNYFLSLDYHNIPYLMINARYPEMNCPSLIVDDEEGGFLAAQHLIKLGHRRIAGFFKTDDLQGVNRLKGFIRAHRHEQIPLSPDCVVDYTTEEKTTTPYESALAMLADGEQRPTAIVCYNDELAVQLLEAIRTVGLQVPEDISIVGFDDSSLATATEVKLTTLAHPKAELGTDAAELLIQMIEKTSVNSPDAGKIYKPELVIRESTARLLPR</sequence>